<dbReference type="Gene3D" id="3.90.180.10">
    <property type="entry name" value="Medium-chain alcohol dehydrogenases, catalytic domain"/>
    <property type="match status" value="1"/>
</dbReference>
<dbReference type="InterPro" id="IPR036291">
    <property type="entry name" value="NAD(P)-bd_dom_sf"/>
</dbReference>
<dbReference type="Pfam" id="PF08240">
    <property type="entry name" value="ADH_N"/>
    <property type="match status" value="1"/>
</dbReference>
<evidence type="ECO:0000313" key="5">
    <source>
        <dbReference type="Proteomes" id="UP001235874"/>
    </source>
</evidence>
<dbReference type="CDD" id="cd05289">
    <property type="entry name" value="MDR_like_2"/>
    <property type="match status" value="1"/>
</dbReference>
<dbReference type="Gene3D" id="3.40.50.720">
    <property type="entry name" value="NAD(P)-binding Rossmann-like Domain"/>
    <property type="match status" value="1"/>
</dbReference>
<dbReference type="Pfam" id="PF13602">
    <property type="entry name" value="ADH_zinc_N_2"/>
    <property type="match status" value="1"/>
</dbReference>
<sequence length="307" mass="31432">MSRAFGYHAFGGPEVQQYFDRPDPKPADNEILIRVRAAGVARLDHLLRDGAVPALNGHVPFPQVMGMEAAGDVLAVGAGVTDLKVGDAVFGFALSGAGTYAETTVLPAENAARKPESLPYEWAATVPVSGTTALDGLDRLDLPAGSTLLINGVGGSTGLATAQLARARGLTVIGTGSDSKRAVAEALGVTFASYTAGDIPGQVRALAPSGVDGLFDLVGGDSLRSVAGLVKDAKYLLSAADFTVSELGGEFVDRRLGRTSLEAVAALMVDGTIDPHITRTFTFDQSAEAVAAVETGHTTGKLVIALG</sequence>
<name>A0AAJ6L0X7_9ACTN</name>
<gene>
    <name evidence="4" type="ORF">Q3V37_21175</name>
</gene>
<dbReference type="SUPFAM" id="SSF50129">
    <property type="entry name" value="GroES-like"/>
    <property type="match status" value="1"/>
</dbReference>
<dbReference type="GO" id="GO:0016651">
    <property type="term" value="F:oxidoreductase activity, acting on NAD(P)H"/>
    <property type="evidence" value="ECO:0007669"/>
    <property type="project" value="TreeGrafter"/>
</dbReference>
<keyword evidence="5" id="KW-1185">Reference proteome</keyword>
<dbReference type="GO" id="GO:0070402">
    <property type="term" value="F:NADPH binding"/>
    <property type="evidence" value="ECO:0007669"/>
    <property type="project" value="TreeGrafter"/>
</dbReference>
<keyword evidence="2 4" id="KW-0560">Oxidoreductase</keyword>
<dbReference type="PANTHER" id="PTHR48106">
    <property type="entry name" value="QUINONE OXIDOREDUCTASE PIG3-RELATED"/>
    <property type="match status" value="1"/>
</dbReference>
<dbReference type="InterPro" id="IPR020843">
    <property type="entry name" value="ER"/>
</dbReference>
<dbReference type="RefSeq" id="WP_306271376.1">
    <property type="nucleotide sequence ID" value="NZ_CP130472.1"/>
</dbReference>
<accession>A0AAJ6L0X7</accession>
<evidence type="ECO:0000259" key="3">
    <source>
        <dbReference type="SMART" id="SM00829"/>
    </source>
</evidence>
<dbReference type="AlphaFoldDB" id="A0AAJ6L0X7"/>
<reference evidence="4 5" key="1">
    <citation type="submission" date="2023-07" db="EMBL/GenBank/DDBJ databases">
        <title>Micromonospora profundi TRM 95458 converts glycerol to a new osmotic compound.</title>
        <authorList>
            <person name="Lu D."/>
        </authorList>
    </citation>
    <scope>NUCLEOTIDE SEQUENCE [LARGE SCALE GENOMIC DNA]</scope>
    <source>
        <strain evidence="4 5">TRM95458</strain>
    </source>
</reference>
<proteinExistence type="predicted"/>
<dbReference type="EC" id="1.-.-.-" evidence="4"/>
<dbReference type="SMART" id="SM00829">
    <property type="entry name" value="PKS_ER"/>
    <property type="match status" value="1"/>
</dbReference>
<keyword evidence="1" id="KW-0521">NADP</keyword>
<dbReference type="EMBL" id="CP130472">
    <property type="protein sequence ID" value="WLS43905.1"/>
    <property type="molecule type" value="Genomic_DNA"/>
</dbReference>
<evidence type="ECO:0000256" key="2">
    <source>
        <dbReference type="ARBA" id="ARBA00023002"/>
    </source>
</evidence>
<dbReference type="KEGG" id="mprn:Q3V37_21175"/>
<feature type="domain" description="Enoyl reductase (ER)" evidence="3">
    <location>
        <begin position="11"/>
        <end position="304"/>
    </location>
</feature>
<organism evidence="4 5">
    <name type="scientific">Micromonospora profundi</name>
    <dbReference type="NCBI Taxonomy" id="1420889"/>
    <lineage>
        <taxon>Bacteria</taxon>
        <taxon>Bacillati</taxon>
        <taxon>Actinomycetota</taxon>
        <taxon>Actinomycetes</taxon>
        <taxon>Micromonosporales</taxon>
        <taxon>Micromonosporaceae</taxon>
        <taxon>Micromonospora</taxon>
    </lineage>
</organism>
<dbReference type="Proteomes" id="UP001235874">
    <property type="component" value="Chromosome"/>
</dbReference>
<dbReference type="InterPro" id="IPR013154">
    <property type="entry name" value="ADH-like_N"/>
</dbReference>
<protein>
    <submittedName>
        <fullName evidence="4">NADP-dependent oxidoreductase</fullName>
        <ecNumber evidence="4">1.-.-.-</ecNumber>
    </submittedName>
</protein>
<dbReference type="InterPro" id="IPR011032">
    <property type="entry name" value="GroES-like_sf"/>
</dbReference>
<evidence type="ECO:0000313" key="4">
    <source>
        <dbReference type="EMBL" id="WLS43905.1"/>
    </source>
</evidence>
<evidence type="ECO:0000256" key="1">
    <source>
        <dbReference type="ARBA" id="ARBA00022857"/>
    </source>
</evidence>
<dbReference type="SUPFAM" id="SSF51735">
    <property type="entry name" value="NAD(P)-binding Rossmann-fold domains"/>
    <property type="match status" value="1"/>
</dbReference>